<dbReference type="AlphaFoldDB" id="A0A0A9ER28"/>
<protein>
    <submittedName>
        <fullName evidence="1">Uncharacterized protein</fullName>
    </submittedName>
</protein>
<dbReference type="EMBL" id="GBRH01197560">
    <property type="protein sequence ID" value="JAE00336.1"/>
    <property type="molecule type" value="Transcribed_RNA"/>
</dbReference>
<sequence>MPSKEETYTRIYSTATYLVVNIINFTRDPCAHKSVYGTWMSKNKHDSGYP</sequence>
<proteinExistence type="predicted"/>
<accession>A0A0A9ER28</accession>
<reference evidence="1" key="2">
    <citation type="journal article" date="2015" name="Data Brief">
        <title>Shoot transcriptome of the giant reed, Arundo donax.</title>
        <authorList>
            <person name="Barrero R.A."/>
            <person name="Guerrero F.D."/>
            <person name="Moolhuijzen P."/>
            <person name="Goolsby J.A."/>
            <person name="Tidwell J."/>
            <person name="Bellgard S.E."/>
            <person name="Bellgard M.I."/>
        </authorList>
    </citation>
    <scope>NUCLEOTIDE SEQUENCE</scope>
    <source>
        <tissue evidence="1">Shoot tissue taken approximately 20 cm above the soil surface</tissue>
    </source>
</reference>
<reference evidence="1" key="1">
    <citation type="submission" date="2014-09" db="EMBL/GenBank/DDBJ databases">
        <authorList>
            <person name="Magalhaes I.L.F."/>
            <person name="Oliveira U."/>
            <person name="Santos F.R."/>
            <person name="Vidigal T.H.D.A."/>
            <person name="Brescovit A.D."/>
            <person name="Santos A.J."/>
        </authorList>
    </citation>
    <scope>NUCLEOTIDE SEQUENCE</scope>
    <source>
        <tissue evidence="1">Shoot tissue taken approximately 20 cm above the soil surface</tissue>
    </source>
</reference>
<evidence type="ECO:0000313" key="1">
    <source>
        <dbReference type="EMBL" id="JAE00336.1"/>
    </source>
</evidence>
<name>A0A0A9ER28_ARUDO</name>
<organism evidence="1">
    <name type="scientific">Arundo donax</name>
    <name type="common">Giant reed</name>
    <name type="synonym">Donax arundinaceus</name>
    <dbReference type="NCBI Taxonomy" id="35708"/>
    <lineage>
        <taxon>Eukaryota</taxon>
        <taxon>Viridiplantae</taxon>
        <taxon>Streptophyta</taxon>
        <taxon>Embryophyta</taxon>
        <taxon>Tracheophyta</taxon>
        <taxon>Spermatophyta</taxon>
        <taxon>Magnoliopsida</taxon>
        <taxon>Liliopsida</taxon>
        <taxon>Poales</taxon>
        <taxon>Poaceae</taxon>
        <taxon>PACMAD clade</taxon>
        <taxon>Arundinoideae</taxon>
        <taxon>Arundineae</taxon>
        <taxon>Arundo</taxon>
    </lineage>
</organism>